<gene>
    <name evidence="5" type="primary">6035064</name>
    <name evidence="4" type="ORF">CpipJ_CPIJ003727</name>
</gene>
<proteinExistence type="predicted"/>
<keyword evidence="6" id="KW-1185">Reference proteome</keyword>
<dbReference type="SUPFAM" id="SSF50465">
    <property type="entry name" value="EF-Tu/eEF-1alpha/eIF2-gamma C-terminal domain"/>
    <property type="match status" value="1"/>
</dbReference>
<dbReference type="GO" id="GO:0005737">
    <property type="term" value="C:cytoplasm"/>
    <property type="evidence" value="ECO:0007669"/>
    <property type="project" value="UniProtKB-SubCell"/>
</dbReference>
<accession>B0W9B6</accession>
<dbReference type="InterPro" id="IPR009001">
    <property type="entry name" value="Transl_elong_EF1A/Init_IF2_C"/>
</dbReference>
<dbReference type="KEGG" id="cqu:CpipJ_CPIJ003727"/>
<sequence length="113" mass="12328">MLEPSTKMYLFQAWAIKQGKADSKCPTDKPLHLPPGAGTGVNKPGIAIVFVPANLTAEVKSVEMHEERVRQGTASWNCEITAQISNGYTPVLDCHTAHNTCEFSETKKKDGDI</sequence>
<protein>
    <submittedName>
        <fullName evidence="4 5">Elongation factor 1-alpha 1</fullName>
    </submittedName>
</protein>
<dbReference type="EMBL" id="DS231863">
    <property type="protein sequence ID" value="EDS39976.1"/>
    <property type="molecule type" value="Genomic_DNA"/>
</dbReference>
<dbReference type="GO" id="GO:0003746">
    <property type="term" value="F:translation elongation factor activity"/>
    <property type="evidence" value="ECO:0007669"/>
    <property type="project" value="UniProtKB-KW"/>
</dbReference>
<organism>
    <name type="scientific">Culex quinquefasciatus</name>
    <name type="common">Southern house mosquito</name>
    <name type="synonym">Culex pungens</name>
    <dbReference type="NCBI Taxonomy" id="7176"/>
    <lineage>
        <taxon>Eukaryota</taxon>
        <taxon>Metazoa</taxon>
        <taxon>Ecdysozoa</taxon>
        <taxon>Arthropoda</taxon>
        <taxon>Hexapoda</taxon>
        <taxon>Insecta</taxon>
        <taxon>Pterygota</taxon>
        <taxon>Neoptera</taxon>
        <taxon>Endopterygota</taxon>
        <taxon>Diptera</taxon>
        <taxon>Nematocera</taxon>
        <taxon>Culicoidea</taxon>
        <taxon>Culicidae</taxon>
        <taxon>Culicinae</taxon>
        <taxon>Culicini</taxon>
        <taxon>Culex</taxon>
        <taxon>Culex</taxon>
    </lineage>
</organism>
<evidence type="ECO:0000313" key="6">
    <source>
        <dbReference type="Proteomes" id="UP000002320"/>
    </source>
</evidence>
<dbReference type="EnsemblMetazoa" id="CPIJ003727-RA">
    <property type="protein sequence ID" value="CPIJ003727-PA"/>
    <property type="gene ID" value="CPIJ003727"/>
</dbReference>
<reference evidence="5" key="2">
    <citation type="submission" date="2021-02" db="UniProtKB">
        <authorList>
            <consortium name="EnsemblMetazoa"/>
        </authorList>
    </citation>
    <scope>IDENTIFICATION</scope>
    <source>
        <strain evidence="5">JHB</strain>
    </source>
</reference>
<evidence type="ECO:0000313" key="4">
    <source>
        <dbReference type="EMBL" id="EDS39976.1"/>
    </source>
</evidence>
<dbReference type="PANTHER" id="PTHR44830:SF1">
    <property type="entry name" value="TR-TYPE G DOMAIN-CONTAINING PROTEIN"/>
    <property type="match status" value="1"/>
</dbReference>
<dbReference type="InterPro" id="IPR009000">
    <property type="entry name" value="Transl_B-barrel_sf"/>
</dbReference>
<dbReference type="Proteomes" id="UP000002320">
    <property type="component" value="Unassembled WGS sequence"/>
</dbReference>
<name>B0W9B6_CULQU</name>
<evidence type="ECO:0000256" key="3">
    <source>
        <dbReference type="ARBA" id="ARBA00023134"/>
    </source>
</evidence>
<keyword evidence="4" id="KW-0648">Protein biosynthesis</keyword>
<evidence type="ECO:0000313" key="5">
    <source>
        <dbReference type="EnsemblMetazoa" id="CPIJ003727-PA"/>
    </source>
</evidence>
<keyword evidence="2" id="KW-0547">Nucleotide-binding</keyword>
<dbReference type="HOGENOM" id="CLU_117815_0_0_1"/>
<dbReference type="PANTHER" id="PTHR44830">
    <property type="entry name" value="ELONGATION FACTOR 1 ALPHA"/>
    <property type="match status" value="1"/>
</dbReference>
<dbReference type="SUPFAM" id="SSF50447">
    <property type="entry name" value="Translation proteins"/>
    <property type="match status" value="1"/>
</dbReference>
<reference evidence="4" key="1">
    <citation type="submission" date="2007-03" db="EMBL/GenBank/DDBJ databases">
        <title>Annotation of Culex pipiens quinquefasciatus.</title>
        <authorList>
            <consortium name="The Broad Institute Genome Sequencing Platform"/>
            <person name="Atkinson P.W."/>
            <person name="Hemingway J."/>
            <person name="Christensen B.M."/>
            <person name="Higgs S."/>
            <person name="Kodira C."/>
            <person name="Hannick L."/>
            <person name="Megy K."/>
            <person name="O'Leary S."/>
            <person name="Pearson M."/>
            <person name="Haas B.J."/>
            <person name="Mauceli E."/>
            <person name="Wortman J.R."/>
            <person name="Lee N.H."/>
            <person name="Guigo R."/>
            <person name="Stanke M."/>
            <person name="Alvarado L."/>
            <person name="Amedeo P."/>
            <person name="Antoine C.H."/>
            <person name="Arensburger P."/>
            <person name="Bidwell S.L."/>
            <person name="Crawford M."/>
            <person name="Camaro F."/>
            <person name="Devon K."/>
            <person name="Engels R."/>
            <person name="Hammond M."/>
            <person name="Howarth C."/>
            <person name="Koehrsen M."/>
            <person name="Lawson D."/>
            <person name="Montgomery P."/>
            <person name="Nene V."/>
            <person name="Nusbaum C."/>
            <person name="Puiu D."/>
            <person name="Romero-Severson J."/>
            <person name="Severson D.W."/>
            <person name="Shumway M."/>
            <person name="Sisk P."/>
            <person name="Stolte C."/>
            <person name="Zeng Q."/>
            <person name="Eisenstadt E."/>
            <person name="Fraser-Liggett C."/>
            <person name="Strausberg R."/>
            <person name="Galagan J."/>
            <person name="Birren B."/>
            <person name="Collins F.H."/>
        </authorList>
    </citation>
    <scope>NUCLEOTIDE SEQUENCE [LARGE SCALE GENOMIC DNA]</scope>
    <source>
        <strain evidence="4">JHB</strain>
    </source>
</reference>
<comment type="subcellular location">
    <subcellularLocation>
        <location evidence="1">Cytoplasm</location>
    </subcellularLocation>
</comment>
<dbReference type="GO" id="GO:0005525">
    <property type="term" value="F:GTP binding"/>
    <property type="evidence" value="ECO:0007669"/>
    <property type="project" value="UniProtKB-KW"/>
</dbReference>
<dbReference type="VEuPathDB" id="VectorBase:CPIJ003727"/>
<dbReference type="Gene3D" id="2.40.30.10">
    <property type="entry name" value="Translation factors"/>
    <property type="match status" value="1"/>
</dbReference>
<dbReference type="eggNOG" id="KOG0052">
    <property type="taxonomic scope" value="Eukaryota"/>
</dbReference>
<evidence type="ECO:0000256" key="2">
    <source>
        <dbReference type="ARBA" id="ARBA00022741"/>
    </source>
</evidence>
<dbReference type="AlphaFoldDB" id="B0W9B6"/>
<dbReference type="InParanoid" id="B0W9B6"/>
<dbReference type="STRING" id="7176.B0W9B6"/>
<evidence type="ECO:0000256" key="1">
    <source>
        <dbReference type="ARBA" id="ARBA00004496"/>
    </source>
</evidence>
<keyword evidence="4" id="KW-0251">Elongation factor</keyword>
<keyword evidence="3" id="KW-0342">GTP-binding</keyword>